<reference evidence="3 4" key="1">
    <citation type="submission" date="2024-04" db="EMBL/GenBank/DDBJ databases">
        <title>Tritrichomonas musculus Genome.</title>
        <authorList>
            <person name="Alves-Ferreira E."/>
            <person name="Grigg M."/>
            <person name="Lorenzi H."/>
            <person name="Galac M."/>
        </authorList>
    </citation>
    <scope>NUCLEOTIDE SEQUENCE [LARGE SCALE GENOMIC DNA]</scope>
    <source>
        <strain evidence="3 4">EAF2021</strain>
    </source>
</reference>
<evidence type="ECO:0000313" key="4">
    <source>
        <dbReference type="Proteomes" id="UP001470230"/>
    </source>
</evidence>
<keyword evidence="4" id="KW-1185">Reference proteome</keyword>
<organism evidence="3 4">
    <name type="scientific">Tritrichomonas musculus</name>
    <dbReference type="NCBI Taxonomy" id="1915356"/>
    <lineage>
        <taxon>Eukaryota</taxon>
        <taxon>Metamonada</taxon>
        <taxon>Parabasalia</taxon>
        <taxon>Tritrichomonadida</taxon>
        <taxon>Tritrichomonadidae</taxon>
        <taxon>Tritrichomonas</taxon>
    </lineage>
</organism>
<protein>
    <recommendedName>
        <fullName evidence="5">Dipeptidyl peptidase 3</fullName>
    </recommendedName>
</protein>
<dbReference type="InterPro" id="IPR039461">
    <property type="entry name" value="Peptidase_M49"/>
</dbReference>
<dbReference type="Gene3D" id="3.30.540.30">
    <property type="match status" value="2"/>
</dbReference>
<dbReference type="PANTHER" id="PTHR23422">
    <property type="entry name" value="DIPEPTIDYL PEPTIDASE III-RELATED"/>
    <property type="match status" value="1"/>
</dbReference>
<comment type="caution">
    <text evidence="3">The sequence shown here is derived from an EMBL/GenBank/DDBJ whole genome shotgun (WGS) entry which is preliminary data.</text>
</comment>
<dbReference type="Pfam" id="PF03571">
    <property type="entry name" value="Peptidase_M49"/>
    <property type="match status" value="1"/>
</dbReference>
<name>A0ABR2HXH8_9EUKA</name>
<accession>A0ABR2HXH8</accession>
<evidence type="ECO:0000256" key="2">
    <source>
        <dbReference type="ARBA" id="ARBA00022801"/>
    </source>
</evidence>
<evidence type="ECO:0000313" key="3">
    <source>
        <dbReference type="EMBL" id="KAK8854211.1"/>
    </source>
</evidence>
<gene>
    <name evidence="3" type="ORF">M9Y10_016770</name>
</gene>
<evidence type="ECO:0000256" key="1">
    <source>
        <dbReference type="ARBA" id="ARBA00022723"/>
    </source>
</evidence>
<dbReference type="PANTHER" id="PTHR23422:SF11">
    <property type="entry name" value="DIPEPTIDYL PEPTIDASE 3"/>
    <property type="match status" value="1"/>
</dbReference>
<sequence>MSTEKRIYYPTVYDLKTETIIEQLSDRDKKYATYMHLAGQACFPILASSISKESLDIHNFLREFIPSLPTEIVYDAYNHKGDKSFQISAICSYAAYFYHNNGNYSGFGSQKFTPRLSQEELISLVKEYNNNSMPHLQKCINDLYSLEPENITQLGWYPTGISPLYSPHDFSNEEQIGIDEILSKAKIRIENTRLVRTSTQYEVHIPSIEKSTQVIGTYREKDVVLIKGQFSEVLQRSVHFLEKAKDFTSSDIEKEMIDKLIEHYQTGDILKHIDYNKIWLKDLHPPVETILGFVEKYHDPSGNRAEYESVIAAVDYEATKELQRFVDASTEILPLLPLPPFYQRKTFVAPTYNALKIISYMTNGQFIGINLPNYTEISNVDGFKNMTLVNVQQASKNIRAQPSAKEEKNITEEVAKIHIACHELYGHGSGRLFSINEDKTGQKSLITGKDLNSNFGYDTEKGENFDTLFGDLALAFEECRAETTALFLLLTDKTLETFKISPSDYKRCKMTEVQRMTNLGLSSLRDWDNNQRKWNQAHSQARFALLKALLIWSRGALSLEKIWVHSYGSNCLSPKVADRETAFDEIKDAAEMLLKHLNDYKSNALFKEGRRFIEMMSAVDGDFLEVLHLYSTKTPSSKGKHKNDGSYPTSYITLEAYVEKVGDGEDDYLLTGGKIPENGYNALAYEITMRAIKNLNAACI</sequence>
<evidence type="ECO:0008006" key="5">
    <source>
        <dbReference type="Google" id="ProtNLM"/>
    </source>
</evidence>
<keyword evidence="1" id="KW-0479">Metal-binding</keyword>
<dbReference type="Proteomes" id="UP001470230">
    <property type="component" value="Unassembled WGS sequence"/>
</dbReference>
<keyword evidence="2" id="KW-0378">Hydrolase</keyword>
<proteinExistence type="predicted"/>
<dbReference type="EMBL" id="JAPFFF010000021">
    <property type="protein sequence ID" value="KAK8854211.1"/>
    <property type="molecule type" value="Genomic_DNA"/>
</dbReference>